<dbReference type="SMART" id="SM01231">
    <property type="entry name" value="H-kinase_dim"/>
    <property type="match status" value="1"/>
</dbReference>
<reference evidence="13 14" key="1">
    <citation type="submission" date="2018-04" db="EMBL/GenBank/DDBJ databases">
        <title>Genomic Encyclopedia of Type Strains, Phase III (KMG-III): the genomes of soil and plant-associated and newly described type strains.</title>
        <authorList>
            <person name="Whitman W."/>
        </authorList>
    </citation>
    <scope>NUCLEOTIDE SEQUENCE [LARGE SCALE GENOMIC DNA]</scope>
    <source>
        <strain evidence="13 14">NW12</strain>
    </source>
</reference>
<keyword evidence="4 9" id="KW-0597">Phosphoprotein</keyword>
<dbReference type="GO" id="GO:0005737">
    <property type="term" value="C:cytoplasm"/>
    <property type="evidence" value="ECO:0007669"/>
    <property type="project" value="InterPro"/>
</dbReference>
<evidence type="ECO:0000256" key="7">
    <source>
        <dbReference type="ARBA" id="ARBA00023012"/>
    </source>
</evidence>
<evidence type="ECO:0000256" key="4">
    <source>
        <dbReference type="ARBA" id="ARBA00022553"/>
    </source>
</evidence>
<dbReference type="InterPro" id="IPR036061">
    <property type="entry name" value="CheW-like_dom_sf"/>
</dbReference>
<sequence>MDDLLQEFIAETRETLEALSGEIVAWEAAPTDRARLDAIFRFVHTVKGSCGFLDIPRLARLSHAAEDVLAAVRDNKRVPDTALVNAVLAIVDRIGEIVEAIDAGAALDDASEELLITALAEDATPAAVPVHVATVRASSRSVRLNVDLLDRMMSGMSDMVLARNELARRLRDNVSDPHVDAALERLSLTVADMRDTVTRTRMQKIDALFSALPRMVRDTSAELGKAVNLVIEGSDVELDRELIELIRDPLAHIIRNAVDHGIESPADRLAAGKPATGRLVVSARQSGNQILIEISDDGRGIDVARIVSKAKDQALRTEAQIGAMDEDAKLDLVFEAGLSSRDTVTTVSGRGVGMDVVRANIEHIGGRIALCNMPGRGLRIVIHVPLTLSILSTIIVSVGTQRFALARQSIEEIVRVRGTQVRIDTIGDASAVAVRGRRMPLVPLAALFGLGDHDPGTLVIVSTREGDYALGVDDVLDAEELVVKPASPHVMATGVYAGQTLPDSGLPMLLLDGAGIAHVAGLRFSALAVAHDEAAADSVAGVQALLFDDLDGKRRVIALAVIDRVEPVATSAISFTAGALRLAIGGAIVPLHSVGTIGDREEVAVLRLTDGDSEMAYAIAEAIEIVELPPEMAPANGGGPIAGVVIIGGEQVELIDPHALFAGEPVRRASRPVCLLQSDSSGWMETFLKPALEASGYRCVTRLAAGETPAVALAMEDGPVEAVAAPIVTLRRNREGTGAQDHSIYRYDRPALIEELARRVAAQAGAQQEDSAPYIRAVTSGGAR</sequence>
<dbReference type="InterPro" id="IPR008207">
    <property type="entry name" value="Sig_transdc_His_kin_Hpt_dom"/>
</dbReference>
<dbReference type="InterPro" id="IPR036890">
    <property type="entry name" value="HATPase_C_sf"/>
</dbReference>
<dbReference type="CDD" id="cd00088">
    <property type="entry name" value="HPT"/>
    <property type="match status" value="1"/>
</dbReference>
<dbReference type="Gene3D" id="3.30.565.10">
    <property type="entry name" value="Histidine kinase-like ATPase, C-terminal domain"/>
    <property type="match status" value="1"/>
</dbReference>
<dbReference type="SMART" id="SM00260">
    <property type="entry name" value="CheW"/>
    <property type="match status" value="1"/>
</dbReference>
<dbReference type="EC" id="2.7.13.3" evidence="2"/>
<evidence type="ECO:0000259" key="11">
    <source>
        <dbReference type="PROSITE" id="PS50851"/>
    </source>
</evidence>
<comment type="function">
    <text evidence="8">Involved in the transmission of sensory signals from the chemoreceptors to the flagellar motors. CheA is autophosphorylated; it can transfer its phosphate group to either CheB or CheY.</text>
</comment>
<gene>
    <name evidence="13" type="ORF">C8J24_2345</name>
</gene>
<organism evidence="13 14">
    <name type="scientific">Sphingomonas aerolata</name>
    <dbReference type="NCBI Taxonomy" id="185951"/>
    <lineage>
        <taxon>Bacteria</taxon>
        <taxon>Pseudomonadati</taxon>
        <taxon>Pseudomonadota</taxon>
        <taxon>Alphaproteobacteria</taxon>
        <taxon>Sphingomonadales</taxon>
        <taxon>Sphingomonadaceae</taxon>
        <taxon>Sphingomonas</taxon>
    </lineage>
</organism>
<dbReference type="GO" id="GO:0000155">
    <property type="term" value="F:phosphorelay sensor kinase activity"/>
    <property type="evidence" value="ECO:0007669"/>
    <property type="project" value="InterPro"/>
</dbReference>
<feature type="domain" description="CheW-like" evidence="11">
    <location>
        <begin position="390"/>
        <end position="522"/>
    </location>
</feature>
<dbReference type="InterPro" id="IPR005467">
    <property type="entry name" value="His_kinase_dom"/>
</dbReference>
<dbReference type="SUPFAM" id="SSF55874">
    <property type="entry name" value="ATPase domain of HSP90 chaperone/DNA topoisomerase II/histidine kinase"/>
    <property type="match status" value="1"/>
</dbReference>
<comment type="caution">
    <text evidence="13">The sequence shown here is derived from an EMBL/GenBank/DDBJ whole genome shotgun (WGS) entry which is preliminary data.</text>
</comment>
<dbReference type="Gene3D" id="2.30.30.40">
    <property type="entry name" value="SH3 Domains"/>
    <property type="match status" value="1"/>
</dbReference>
<evidence type="ECO:0000313" key="13">
    <source>
        <dbReference type="EMBL" id="PTM46106.1"/>
    </source>
</evidence>
<dbReference type="PROSITE" id="PS50851">
    <property type="entry name" value="CHEW"/>
    <property type="match status" value="1"/>
</dbReference>
<dbReference type="AlphaFoldDB" id="A0A2T4YRG1"/>
<name>A0A2T4YRG1_9SPHN</name>
<dbReference type="PANTHER" id="PTHR43395">
    <property type="entry name" value="SENSOR HISTIDINE KINASE CHEA"/>
    <property type="match status" value="1"/>
</dbReference>
<evidence type="ECO:0000256" key="8">
    <source>
        <dbReference type="ARBA" id="ARBA00035100"/>
    </source>
</evidence>
<dbReference type="PROSITE" id="PS50109">
    <property type="entry name" value="HIS_KIN"/>
    <property type="match status" value="1"/>
</dbReference>
<evidence type="ECO:0000259" key="12">
    <source>
        <dbReference type="PROSITE" id="PS50894"/>
    </source>
</evidence>
<evidence type="ECO:0000256" key="6">
    <source>
        <dbReference type="ARBA" id="ARBA00022777"/>
    </source>
</evidence>
<keyword evidence="5" id="KW-0808">Transferase</keyword>
<proteinExistence type="predicted"/>
<dbReference type="InterPro" id="IPR004105">
    <property type="entry name" value="CheA-like_dim"/>
</dbReference>
<dbReference type="PANTHER" id="PTHR43395:SF1">
    <property type="entry name" value="CHEMOTAXIS PROTEIN CHEA"/>
    <property type="match status" value="1"/>
</dbReference>
<dbReference type="RefSeq" id="WP_107932439.1">
    <property type="nucleotide sequence ID" value="NZ_PZZN01000002.1"/>
</dbReference>
<dbReference type="InterPro" id="IPR004358">
    <property type="entry name" value="Sig_transdc_His_kin-like_C"/>
</dbReference>
<dbReference type="Pfam" id="PF02895">
    <property type="entry name" value="H-kinase_dim"/>
    <property type="match status" value="1"/>
</dbReference>
<dbReference type="InterPro" id="IPR036641">
    <property type="entry name" value="HPT_dom_sf"/>
</dbReference>
<feature type="domain" description="Histidine kinase" evidence="10">
    <location>
        <begin position="147"/>
        <end position="388"/>
    </location>
</feature>
<feature type="domain" description="HPt" evidence="12">
    <location>
        <begin position="1"/>
        <end position="101"/>
    </location>
</feature>
<dbReference type="SMART" id="SM00387">
    <property type="entry name" value="HATPase_c"/>
    <property type="match status" value="1"/>
</dbReference>
<dbReference type="PROSITE" id="PS50894">
    <property type="entry name" value="HPT"/>
    <property type="match status" value="1"/>
</dbReference>
<keyword evidence="6 13" id="KW-0418">Kinase</keyword>
<dbReference type="SMART" id="SM00073">
    <property type="entry name" value="HPT"/>
    <property type="match status" value="1"/>
</dbReference>
<evidence type="ECO:0000259" key="10">
    <source>
        <dbReference type="PROSITE" id="PS50109"/>
    </source>
</evidence>
<dbReference type="Pfam" id="PF01584">
    <property type="entry name" value="CheW"/>
    <property type="match status" value="1"/>
</dbReference>
<keyword evidence="14" id="KW-1185">Reference proteome</keyword>
<evidence type="ECO:0000313" key="14">
    <source>
        <dbReference type="Proteomes" id="UP000240996"/>
    </source>
</evidence>
<dbReference type="Gene3D" id="1.10.287.560">
    <property type="entry name" value="Histidine kinase CheA-like, homodimeric domain"/>
    <property type="match status" value="1"/>
</dbReference>
<dbReference type="Pfam" id="PF01627">
    <property type="entry name" value="Hpt"/>
    <property type="match status" value="1"/>
</dbReference>
<dbReference type="FunFam" id="3.30.565.10:FF:000016">
    <property type="entry name" value="Chemotaxis protein CheA, putative"/>
    <property type="match status" value="1"/>
</dbReference>
<comment type="catalytic activity">
    <reaction evidence="1">
        <text>ATP + protein L-histidine = ADP + protein N-phospho-L-histidine.</text>
        <dbReference type="EC" id="2.7.13.3"/>
    </reaction>
</comment>
<evidence type="ECO:0000256" key="3">
    <source>
        <dbReference type="ARBA" id="ARBA00021495"/>
    </source>
</evidence>
<evidence type="ECO:0000256" key="5">
    <source>
        <dbReference type="ARBA" id="ARBA00022679"/>
    </source>
</evidence>
<dbReference type="SUPFAM" id="SSF47226">
    <property type="entry name" value="Histidine-containing phosphotransfer domain, HPT domain"/>
    <property type="match status" value="1"/>
</dbReference>
<dbReference type="SUPFAM" id="SSF47384">
    <property type="entry name" value="Homodimeric domain of signal transducing histidine kinase"/>
    <property type="match status" value="1"/>
</dbReference>
<dbReference type="Gene3D" id="1.20.120.160">
    <property type="entry name" value="HPT domain"/>
    <property type="match status" value="1"/>
</dbReference>
<dbReference type="PRINTS" id="PR00344">
    <property type="entry name" value="BCTRLSENSOR"/>
</dbReference>
<keyword evidence="7" id="KW-0902">Two-component regulatory system</keyword>
<dbReference type="EMBL" id="PZZN01000002">
    <property type="protein sequence ID" value="PTM46106.1"/>
    <property type="molecule type" value="Genomic_DNA"/>
</dbReference>
<dbReference type="SUPFAM" id="SSF50341">
    <property type="entry name" value="CheW-like"/>
    <property type="match status" value="1"/>
</dbReference>
<accession>A0A2T4YRG1</accession>
<evidence type="ECO:0000256" key="2">
    <source>
        <dbReference type="ARBA" id="ARBA00012438"/>
    </source>
</evidence>
<dbReference type="InterPro" id="IPR003594">
    <property type="entry name" value="HATPase_dom"/>
</dbReference>
<protein>
    <recommendedName>
        <fullName evidence="3">Chemotaxis protein CheA</fullName>
        <ecNumber evidence="2">2.7.13.3</ecNumber>
    </recommendedName>
</protein>
<evidence type="ECO:0000256" key="1">
    <source>
        <dbReference type="ARBA" id="ARBA00000085"/>
    </source>
</evidence>
<dbReference type="Pfam" id="PF02518">
    <property type="entry name" value="HATPase_c"/>
    <property type="match status" value="1"/>
</dbReference>
<dbReference type="Proteomes" id="UP000240996">
    <property type="component" value="Unassembled WGS sequence"/>
</dbReference>
<dbReference type="InterPro" id="IPR051315">
    <property type="entry name" value="Bact_Chemotaxis_CheA"/>
</dbReference>
<dbReference type="InterPro" id="IPR036097">
    <property type="entry name" value="HisK_dim/P_sf"/>
</dbReference>
<dbReference type="InterPro" id="IPR037006">
    <property type="entry name" value="CheA-like_homodim_sf"/>
</dbReference>
<dbReference type="InterPro" id="IPR002545">
    <property type="entry name" value="CheW-lke_dom"/>
</dbReference>
<dbReference type="GO" id="GO:0006935">
    <property type="term" value="P:chemotaxis"/>
    <property type="evidence" value="ECO:0007669"/>
    <property type="project" value="InterPro"/>
</dbReference>
<evidence type="ECO:0000256" key="9">
    <source>
        <dbReference type="PROSITE-ProRule" id="PRU00110"/>
    </source>
</evidence>
<feature type="modified residue" description="Phosphohistidine" evidence="9">
    <location>
        <position position="44"/>
    </location>
</feature>